<reference evidence="2 3" key="1">
    <citation type="journal article" date="2013" name="Science">
        <title>Pandoraviruses: amoeba viruses with genomes up to 2.5 Mb reaching that of parasitic eukaryotes.</title>
        <authorList>
            <person name="Philippe N."/>
            <person name="Legendre M."/>
            <person name="Doutre G."/>
            <person name="Coute Y."/>
            <person name="Poirot O."/>
            <person name="Lescot M."/>
            <person name="Arslan D."/>
            <person name="Seltzer V."/>
            <person name="Bertaux L."/>
            <person name="Bruley C."/>
            <person name="Garin J."/>
            <person name="Claverie J.M."/>
            <person name="Abergel C."/>
        </authorList>
    </citation>
    <scope>NUCLEOTIDE SEQUENCE [LARGE SCALE GENOMIC DNA]</scope>
</reference>
<feature type="compositionally biased region" description="Pro residues" evidence="1">
    <location>
        <begin position="133"/>
        <end position="142"/>
    </location>
</feature>
<protein>
    <submittedName>
        <fullName evidence="2">Uncharacterized protein</fullName>
    </submittedName>
</protein>
<name>A0A291ATU3_9VIRU</name>
<proteinExistence type="predicted"/>
<accession>A0A291ATU3</accession>
<evidence type="ECO:0000313" key="3">
    <source>
        <dbReference type="Proteomes" id="UP000204584"/>
    </source>
</evidence>
<evidence type="ECO:0000313" key="2">
    <source>
        <dbReference type="EMBL" id="ATE82245.1"/>
    </source>
</evidence>
<dbReference type="RefSeq" id="YP_009430084.1">
    <property type="nucleotide sequence ID" value="NC_022098.1"/>
</dbReference>
<gene>
    <name evidence="2" type="ORF">psal_cds_862</name>
</gene>
<keyword evidence="3" id="KW-1185">Reference proteome</keyword>
<dbReference type="GeneID" id="34568324"/>
<dbReference type="EMBL" id="KC977571">
    <property type="protein sequence ID" value="ATE82245.1"/>
    <property type="molecule type" value="Genomic_DNA"/>
</dbReference>
<dbReference type="KEGG" id="vg:34568324"/>
<sequence length="206" mass="21918">MGARMTSGLPTYDASSCEPPADLTLDGDDKCGGALQRPGANATDALRALYRRPQVHFCCTTAAMQRIDALALRLPIDHVCVATGASSDSGGMAWWVAMTPRSHRLLLASGVVVEVDRRRRREAPVLPTSTDGPKPPLCPPTPRCHNAGAPQETAPTSQAMCVSVAVAPGTEHKDAKGQPKRRRRRRQRGRARTSPGGRVAVAPLSV</sequence>
<dbReference type="Proteomes" id="UP000204584">
    <property type="component" value="Segment"/>
</dbReference>
<organism evidence="2 3">
    <name type="scientific">Pandoravirus salinus</name>
    <dbReference type="NCBI Taxonomy" id="1349410"/>
    <lineage>
        <taxon>Viruses</taxon>
        <taxon>Pandoravirus</taxon>
    </lineage>
</organism>
<feature type="compositionally biased region" description="Basic residues" evidence="1">
    <location>
        <begin position="178"/>
        <end position="191"/>
    </location>
</feature>
<feature type="region of interest" description="Disordered" evidence="1">
    <location>
        <begin position="122"/>
        <end position="206"/>
    </location>
</feature>
<evidence type="ECO:0000256" key="1">
    <source>
        <dbReference type="SAM" id="MobiDB-lite"/>
    </source>
</evidence>